<dbReference type="PANTHER" id="PTHR15503:SF45">
    <property type="entry name" value="RNA-DIRECTED DNA POLYMERASE HOMOLOG"/>
    <property type="match status" value="1"/>
</dbReference>
<comment type="caution">
    <text evidence="1">The sequence shown here is derived from an EMBL/GenBank/DDBJ whole genome shotgun (WGS) entry which is preliminary data.</text>
</comment>
<dbReference type="Pfam" id="PF08284">
    <property type="entry name" value="RVP_2"/>
    <property type="match status" value="1"/>
</dbReference>
<evidence type="ECO:0000313" key="1">
    <source>
        <dbReference type="EMBL" id="KAA3461352.1"/>
    </source>
</evidence>
<dbReference type="PANTHER" id="PTHR15503">
    <property type="entry name" value="LDOC1 RELATED"/>
    <property type="match status" value="1"/>
</dbReference>
<dbReference type="Gene3D" id="4.10.60.10">
    <property type="entry name" value="Zinc finger, CCHC-type"/>
    <property type="match status" value="1"/>
</dbReference>
<proteinExistence type="predicted"/>
<evidence type="ECO:0000313" key="2">
    <source>
        <dbReference type="Proteomes" id="UP000325315"/>
    </source>
</evidence>
<dbReference type="CDD" id="cd00303">
    <property type="entry name" value="retropepsin_like"/>
    <property type="match status" value="1"/>
</dbReference>
<dbReference type="InterPro" id="IPR032567">
    <property type="entry name" value="RTL1-rel"/>
</dbReference>
<dbReference type="Proteomes" id="UP000325315">
    <property type="component" value="Unassembled WGS sequence"/>
</dbReference>
<dbReference type="OrthoDB" id="5597136at2759"/>
<organism evidence="1 2">
    <name type="scientific">Gossypium australe</name>
    <dbReference type="NCBI Taxonomy" id="47621"/>
    <lineage>
        <taxon>Eukaryota</taxon>
        <taxon>Viridiplantae</taxon>
        <taxon>Streptophyta</taxon>
        <taxon>Embryophyta</taxon>
        <taxon>Tracheophyta</taxon>
        <taxon>Spermatophyta</taxon>
        <taxon>Magnoliopsida</taxon>
        <taxon>eudicotyledons</taxon>
        <taxon>Gunneridae</taxon>
        <taxon>Pentapetalae</taxon>
        <taxon>rosids</taxon>
        <taxon>malvids</taxon>
        <taxon>Malvales</taxon>
        <taxon>Malvaceae</taxon>
        <taxon>Malvoideae</taxon>
        <taxon>Gossypium</taxon>
    </lineage>
</organism>
<dbReference type="AlphaFoldDB" id="A0A5B6UYD7"/>
<dbReference type="EMBL" id="SMMG02000009">
    <property type="protein sequence ID" value="KAA3461352.1"/>
    <property type="molecule type" value="Genomic_DNA"/>
</dbReference>
<reference evidence="2" key="1">
    <citation type="journal article" date="2019" name="Plant Biotechnol. J.">
        <title>Genome sequencing of the Australian wild diploid species Gossypium australe highlights disease resistance and delayed gland morphogenesis.</title>
        <authorList>
            <person name="Cai Y."/>
            <person name="Cai X."/>
            <person name="Wang Q."/>
            <person name="Wang P."/>
            <person name="Zhang Y."/>
            <person name="Cai C."/>
            <person name="Xu Y."/>
            <person name="Wang K."/>
            <person name="Zhou Z."/>
            <person name="Wang C."/>
            <person name="Geng S."/>
            <person name="Li B."/>
            <person name="Dong Q."/>
            <person name="Hou Y."/>
            <person name="Wang H."/>
            <person name="Ai P."/>
            <person name="Liu Z."/>
            <person name="Yi F."/>
            <person name="Sun M."/>
            <person name="An G."/>
            <person name="Cheng J."/>
            <person name="Zhang Y."/>
            <person name="Shi Q."/>
            <person name="Xie Y."/>
            <person name="Shi X."/>
            <person name="Chang Y."/>
            <person name="Huang F."/>
            <person name="Chen Y."/>
            <person name="Hong S."/>
            <person name="Mi L."/>
            <person name="Sun Q."/>
            <person name="Zhang L."/>
            <person name="Zhou B."/>
            <person name="Peng R."/>
            <person name="Zhang X."/>
            <person name="Liu F."/>
        </authorList>
    </citation>
    <scope>NUCLEOTIDE SEQUENCE [LARGE SCALE GENOMIC DNA]</scope>
    <source>
        <strain evidence="2">cv. PA1801</strain>
    </source>
</reference>
<accession>A0A5B6UYD7</accession>
<gene>
    <name evidence="1" type="ORF">EPI10_027928</name>
</gene>
<keyword evidence="2" id="KW-1185">Reference proteome</keyword>
<name>A0A5B6UYD7_9ROSI</name>
<sequence>MLRSQFVNITENFIARKCRTKMGVCYRCGSTDHFVQNYPRMEEDNDERSDRQMSTPQKVRAPARTYAIRAREEAVAPDVIAGIFYLFDVTVYALIDPGSTHSYKSTGQSVLVNLICRKCLLKIQGYEFPANLMLLPFRDFDIILGMD</sequence>
<protein>
    <submittedName>
        <fullName evidence="1">Endogenous retrovirus group K, member 6</fullName>
    </submittedName>
</protein>